<comment type="caution">
    <text evidence="13">Lacks conserved residue(s) required for the propagation of feature annotation.</text>
</comment>
<evidence type="ECO:0000256" key="7">
    <source>
        <dbReference type="ARBA" id="ARBA00022741"/>
    </source>
</evidence>
<evidence type="ECO:0000256" key="6">
    <source>
        <dbReference type="ARBA" id="ARBA00022723"/>
    </source>
</evidence>
<dbReference type="GO" id="GO:0046872">
    <property type="term" value="F:metal ion binding"/>
    <property type="evidence" value="ECO:0007669"/>
    <property type="project" value="UniProtKB-KW"/>
</dbReference>
<feature type="domain" description="Phosphofructokinase" evidence="15">
    <location>
        <begin position="24"/>
        <end position="330"/>
    </location>
</feature>
<dbReference type="PRINTS" id="PR00476">
    <property type="entry name" value="PHFRCTKINASE"/>
</dbReference>
<feature type="binding site" evidence="13">
    <location>
        <position position="126"/>
    </location>
    <ligand>
        <name>Mg(2+)</name>
        <dbReference type="ChEBI" id="CHEBI:18420"/>
        <note>catalytic</note>
    </ligand>
</feature>
<dbReference type="InterPro" id="IPR022953">
    <property type="entry name" value="ATP_PFK"/>
</dbReference>
<feature type="binding site" description="in other chain" evidence="13">
    <location>
        <position position="271"/>
    </location>
    <ligand>
        <name>substrate</name>
        <note>ligand shared between dimeric partners</note>
    </ligand>
</feature>
<dbReference type="GO" id="GO:0042802">
    <property type="term" value="F:identical protein binding"/>
    <property type="evidence" value="ECO:0007669"/>
    <property type="project" value="TreeGrafter"/>
</dbReference>
<comment type="function">
    <text evidence="13">Catalyzes the phosphorylation of D-fructose 6-phosphate to fructose 1,6-bisphosphate by ATP, the first committing step of glycolysis.</text>
</comment>
<evidence type="ECO:0000256" key="2">
    <source>
        <dbReference type="ARBA" id="ARBA00004679"/>
    </source>
</evidence>
<dbReference type="GeneTree" id="ENSGT00940000155002"/>
<feature type="binding site" evidence="13">
    <location>
        <position position="299"/>
    </location>
    <ligand>
        <name>substrate</name>
        <note>ligand shared between dimeric partners</note>
    </ligand>
</feature>
<dbReference type="FunFam" id="3.40.50.460:FF:000001">
    <property type="entry name" value="ATP-dependent 6-phosphofructokinase"/>
    <property type="match status" value="1"/>
</dbReference>
<feature type="binding site" evidence="13">
    <location>
        <position position="208"/>
    </location>
    <ligand>
        <name>substrate</name>
        <note>ligand shared between dimeric partners</note>
    </ligand>
</feature>
<name>A0A4W5MHT3_9TELE</name>
<keyword evidence="3 13" id="KW-0963">Cytoplasm</keyword>
<dbReference type="FunFam" id="3.40.50.460:FF:000003">
    <property type="entry name" value="ATP-dependent 6-phosphofructokinase"/>
    <property type="match status" value="1"/>
</dbReference>
<dbReference type="UniPathway" id="UPA00109">
    <property type="reaction ID" value="UER00182"/>
</dbReference>
<comment type="similarity">
    <text evidence="14">Belongs to the phosphofructokinase type A (PFKA) family. ATP-dependent PFK group I subfamily. Eukaryotic two domain clade "E" sub-subfamily.</text>
</comment>
<feature type="binding site" description="in other chain" evidence="13">
    <location>
        <begin position="669"/>
        <end position="672"/>
    </location>
    <ligand>
        <name>beta-D-fructose 2,6-bisphosphate</name>
        <dbReference type="ChEBI" id="CHEBI:58579"/>
        <note>allosteric activator; ligand shared between dimeric partners</note>
    </ligand>
</feature>
<feature type="binding site" evidence="13">
    <location>
        <begin position="125"/>
        <end position="128"/>
    </location>
    <ligand>
        <name>ATP</name>
        <dbReference type="ChEBI" id="CHEBI:30616"/>
    </ligand>
</feature>
<dbReference type="PANTHER" id="PTHR13697">
    <property type="entry name" value="PHOSPHOFRUCTOKINASE"/>
    <property type="match status" value="1"/>
</dbReference>
<feature type="binding site" description="in other chain" evidence="13">
    <location>
        <begin position="536"/>
        <end position="540"/>
    </location>
    <ligand>
        <name>beta-D-fructose 2,6-bisphosphate</name>
        <dbReference type="ChEBI" id="CHEBI:58579"/>
        <note>allosteric activator; ligand shared between dimeric partners</note>
    </ligand>
</feature>
<feature type="binding site" description="in other chain" evidence="13">
    <location>
        <begin position="171"/>
        <end position="173"/>
    </location>
    <ligand>
        <name>substrate</name>
        <note>ligand shared between dimeric partners</note>
    </ligand>
</feature>
<dbReference type="FunFam" id="3.40.50.450:FF:000064">
    <property type="entry name" value="Phosphofructokinase, platelet b"/>
    <property type="match status" value="1"/>
</dbReference>
<reference evidence="16" key="3">
    <citation type="submission" date="2025-09" db="UniProtKB">
        <authorList>
            <consortium name="Ensembl"/>
        </authorList>
    </citation>
    <scope>IDENTIFICATION</scope>
</reference>
<comment type="similarity">
    <text evidence="13">Belongs to the phosphofructokinase type A (PFKA) family. ATP-dependent PFK group I subfamily. Eukaryotic two domain clade 'E' sub-subfamily.</text>
</comment>
<keyword evidence="17" id="KW-1185">Reference proteome</keyword>
<dbReference type="PROSITE" id="PS00433">
    <property type="entry name" value="PHOSPHOFRUCTOKINASE"/>
    <property type="match status" value="2"/>
</dbReference>
<keyword evidence="6 13" id="KW-0479">Metal-binding</keyword>
<dbReference type="Proteomes" id="UP000314982">
    <property type="component" value="Unassembled WGS sequence"/>
</dbReference>
<feature type="binding site" description="in other chain" evidence="13">
    <location>
        <begin position="581"/>
        <end position="583"/>
    </location>
    <ligand>
        <name>beta-D-fructose 2,6-bisphosphate</name>
        <dbReference type="ChEBI" id="CHEBI:58579"/>
        <note>allosteric activator; ligand shared between dimeric partners</note>
    </ligand>
</feature>
<feature type="binding site" evidence="13">
    <location>
        <begin position="95"/>
        <end position="96"/>
    </location>
    <ligand>
        <name>ATP</name>
        <dbReference type="ChEBI" id="CHEBI:30616"/>
    </ligand>
</feature>
<dbReference type="FunFam" id="3.40.50.450:FF:000086">
    <property type="entry name" value="Phosphofructokinase, platelet b"/>
    <property type="match status" value="1"/>
</dbReference>
<feature type="binding site" evidence="13">
    <location>
        <position position="31"/>
    </location>
    <ligand>
        <name>ATP</name>
        <dbReference type="ChEBI" id="CHEBI:30616"/>
    </ligand>
</feature>
<accession>A0A4W5MHT3</accession>
<dbReference type="GO" id="GO:0005945">
    <property type="term" value="C:6-phosphofructokinase complex"/>
    <property type="evidence" value="ECO:0007669"/>
    <property type="project" value="TreeGrafter"/>
</dbReference>
<evidence type="ECO:0000256" key="14">
    <source>
        <dbReference type="PIRNR" id="PIRNR000533"/>
    </source>
</evidence>
<feature type="region of interest" description="C-terminal regulatory PFK domain 2" evidence="13">
    <location>
        <begin position="410"/>
        <end position="793"/>
    </location>
</feature>
<feature type="binding site" description="in other chain" evidence="13">
    <location>
        <position position="743"/>
    </location>
    <ligand>
        <name>beta-D-fructose 2,6-bisphosphate</name>
        <dbReference type="ChEBI" id="CHEBI:58579"/>
        <note>allosteric activator; ligand shared between dimeric partners</note>
    </ligand>
</feature>
<dbReference type="PIRSF" id="PIRSF000533">
    <property type="entry name" value="ATP_PFK_euk"/>
    <property type="match status" value="1"/>
</dbReference>
<dbReference type="Gene3D" id="3.40.50.460">
    <property type="entry name" value="Phosphofructokinase domain"/>
    <property type="match status" value="2"/>
</dbReference>
<dbReference type="InterPro" id="IPR015912">
    <property type="entry name" value="Phosphofructokinase_CS"/>
</dbReference>
<dbReference type="GO" id="GO:0005524">
    <property type="term" value="F:ATP binding"/>
    <property type="evidence" value="ECO:0007669"/>
    <property type="project" value="UniProtKB-KW"/>
</dbReference>
<comment type="subunit">
    <text evidence="13">Homo- and heterotetramers.</text>
</comment>
<comment type="subcellular location">
    <subcellularLocation>
        <location evidence="13">Cytoplasm</location>
    </subcellularLocation>
</comment>
<dbReference type="SUPFAM" id="SSF53784">
    <property type="entry name" value="Phosphofructokinase"/>
    <property type="match status" value="2"/>
</dbReference>
<keyword evidence="4 13" id="KW-0021">Allosteric enzyme</keyword>
<dbReference type="Ensembl" id="ENSHHUT00000038881.1">
    <property type="protein sequence ID" value="ENSHHUP00000037398.1"/>
    <property type="gene ID" value="ENSHHUG00000021224.1"/>
</dbReference>
<evidence type="ECO:0000256" key="4">
    <source>
        <dbReference type="ARBA" id="ARBA00022533"/>
    </source>
</evidence>
<dbReference type="NCBIfam" id="TIGR02478">
    <property type="entry name" value="6PF1K_euk"/>
    <property type="match status" value="1"/>
</dbReference>
<dbReference type="GO" id="GO:0048029">
    <property type="term" value="F:monosaccharide binding"/>
    <property type="evidence" value="ECO:0007669"/>
    <property type="project" value="TreeGrafter"/>
</dbReference>
<keyword evidence="11 13" id="KW-0324">Glycolysis</keyword>
<evidence type="ECO:0000256" key="10">
    <source>
        <dbReference type="ARBA" id="ARBA00022842"/>
    </source>
</evidence>
<dbReference type="InterPro" id="IPR009161">
    <property type="entry name" value="6-Pfructokinase_euk"/>
</dbReference>
<feature type="binding site" evidence="13">
    <location>
        <position position="574"/>
    </location>
    <ligand>
        <name>beta-D-fructose 2,6-bisphosphate</name>
        <dbReference type="ChEBI" id="CHEBI:58579"/>
        <note>allosteric activator; ligand shared between dimeric partners</note>
    </ligand>
</feature>
<dbReference type="GO" id="GO:0003872">
    <property type="term" value="F:6-phosphofructokinase activity"/>
    <property type="evidence" value="ECO:0007669"/>
    <property type="project" value="UniProtKB-UniRule"/>
</dbReference>
<dbReference type="EC" id="2.7.1.11" evidence="13"/>
<comment type="catalytic activity">
    <reaction evidence="12 13 14">
        <text>beta-D-fructose 6-phosphate + ATP = beta-D-fructose 1,6-bisphosphate + ADP + H(+)</text>
        <dbReference type="Rhea" id="RHEA:16109"/>
        <dbReference type="ChEBI" id="CHEBI:15378"/>
        <dbReference type="ChEBI" id="CHEBI:30616"/>
        <dbReference type="ChEBI" id="CHEBI:32966"/>
        <dbReference type="ChEBI" id="CHEBI:57634"/>
        <dbReference type="ChEBI" id="CHEBI:456216"/>
        <dbReference type="EC" id="2.7.1.11"/>
    </reaction>
</comment>
<protein>
    <recommendedName>
        <fullName evidence="13">ATP-dependent 6-phosphofructokinase</fullName>
        <shortName evidence="13">ATP-PFK</shortName>
        <shortName evidence="13">Phosphofructokinase</shortName>
        <ecNumber evidence="13">2.7.1.11</ecNumber>
    </recommendedName>
    <alternativeName>
        <fullName evidence="13">Phosphohexokinase</fullName>
    </alternativeName>
</protein>
<feature type="binding site" description="in other chain" evidence="13">
    <location>
        <begin position="215"/>
        <end position="217"/>
    </location>
    <ligand>
        <name>substrate</name>
        <note>ligand shared between dimeric partners</note>
    </ligand>
</feature>
<keyword evidence="8 13" id="KW-0418">Kinase</keyword>
<dbReference type="InterPro" id="IPR000023">
    <property type="entry name" value="Phosphofructokinase_dom"/>
</dbReference>
<dbReference type="AlphaFoldDB" id="A0A4W5MHT3"/>
<evidence type="ECO:0000256" key="5">
    <source>
        <dbReference type="ARBA" id="ARBA00022679"/>
    </source>
</evidence>
<feature type="binding site" description="in other chain" evidence="13">
    <location>
        <begin position="305"/>
        <end position="308"/>
    </location>
    <ligand>
        <name>substrate</name>
        <note>ligand shared between dimeric partners</note>
    </ligand>
</feature>
<evidence type="ECO:0000256" key="12">
    <source>
        <dbReference type="ARBA" id="ARBA00048070"/>
    </source>
</evidence>
<comment type="cofactor">
    <cofactor evidence="1 13">
        <name>Mg(2+)</name>
        <dbReference type="ChEBI" id="CHEBI:18420"/>
    </cofactor>
</comment>
<feature type="binding site" evidence="13">
    <location>
        <position position="663"/>
    </location>
    <ligand>
        <name>beta-D-fructose 2,6-bisphosphate</name>
        <dbReference type="ChEBI" id="CHEBI:58579"/>
        <note>allosteric activator; ligand shared between dimeric partners</note>
    </ligand>
</feature>
<evidence type="ECO:0000259" key="15">
    <source>
        <dbReference type="Pfam" id="PF00365"/>
    </source>
</evidence>
<feature type="region of interest" description="N-terminal catalytic PFK domain 1" evidence="13">
    <location>
        <begin position="1"/>
        <end position="397"/>
    </location>
</feature>
<organism evidence="16 17">
    <name type="scientific">Hucho hucho</name>
    <name type="common">huchen</name>
    <dbReference type="NCBI Taxonomy" id="62062"/>
    <lineage>
        <taxon>Eukaryota</taxon>
        <taxon>Metazoa</taxon>
        <taxon>Chordata</taxon>
        <taxon>Craniata</taxon>
        <taxon>Vertebrata</taxon>
        <taxon>Euteleostomi</taxon>
        <taxon>Actinopterygii</taxon>
        <taxon>Neopterygii</taxon>
        <taxon>Teleostei</taxon>
        <taxon>Protacanthopterygii</taxon>
        <taxon>Salmoniformes</taxon>
        <taxon>Salmonidae</taxon>
        <taxon>Salmoninae</taxon>
        <taxon>Hucho</taxon>
    </lineage>
</organism>
<evidence type="ECO:0000256" key="9">
    <source>
        <dbReference type="ARBA" id="ARBA00022840"/>
    </source>
</evidence>
<evidence type="ECO:0000313" key="16">
    <source>
        <dbReference type="Ensembl" id="ENSHHUP00000037398.1"/>
    </source>
</evidence>
<keyword evidence="7 13" id="KW-0547">Nucleotide-binding</keyword>
<dbReference type="GO" id="GO:0070095">
    <property type="term" value="F:fructose-6-phosphate binding"/>
    <property type="evidence" value="ECO:0007669"/>
    <property type="project" value="TreeGrafter"/>
</dbReference>
<evidence type="ECO:0000256" key="8">
    <source>
        <dbReference type="ARBA" id="ARBA00022777"/>
    </source>
</evidence>
<keyword evidence="10 13" id="KW-0460">Magnesium</keyword>
<dbReference type="STRING" id="62062.ENSHHUP00000037398"/>
<dbReference type="FunFam" id="3.40.50.450:FF:000043">
    <property type="entry name" value="ATP-dependent 6-phosphofructokinase, platelet type"/>
    <property type="match status" value="1"/>
</dbReference>
<feature type="active site" description="Proton acceptor" evidence="13">
    <location>
        <position position="173"/>
    </location>
</feature>
<dbReference type="InterPro" id="IPR035966">
    <property type="entry name" value="PKF_sf"/>
</dbReference>
<dbReference type="GO" id="GO:0016208">
    <property type="term" value="F:AMP binding"/>
    <property type="evidence" value="ECO:0007669"/>
    <property type="project" value="TreeGrafter"/>
</dbReference>
<dbReference type="HAMAP" id="MF_03184">
    <property type="entry name" value="Phosphofructokinase_I_E"/>
    <property type="match status" value="1"/>
</dbReference>
<keyword evidence="5 13" id="KW-0808">Transferase</keyword>
<reference evidence="16" key="2">
    <citation type="submission" date="2025-08" db="UniProtKB">
        <authorList>
            <consortium name="Ensembl"/>
        </authorList>
    </citation>
    <scope>IDENTIFICATION</scope>
</reference>
<sequence length="793" mass="87103">ETERQRERDSQRFFESLSGAGKSIAVLTSGGDAQGMNAAVRAVVRMGIYVGAKVYFIREGYQGMVDGGEENIKEASWESVSSMLQMGGTVIGSARCKEFRSHEGRLKAAHNLVQRGITNLCVIGGDGSLTGANLFREEWSGLLEELVQQGLIDEDAVQKYSALHIVGMVGSIDNDFCGTDMTIGTDSALHRIIEVVDAIMTTAQSHQRTFVLEVMGRHCGYLALVSALACGADWVLIPEMPPEDGWEEKMCQKLSANRAGMKRLNVIIVAEGAIDCNNKPITTDQVKDLVVRCLGFDTRVTILGHVQRGGTPSAFDRILASRMGVEAVIALLETTANTPACVVSLCGNQAVRLPLMECVQMTQEVQKAMDEKKFEEAVKLRGRSFENNLKTYKLLAHRKLESELPHSNFNIAVLNVGAPAAGMNAAVRSAVRVGISEGHKMFAVNDGFEGFYKGQIKEIKWADVGGWTGQGGSLLGTKRTLPAKHVEKIAEQMRAHNINALLVIGGFEAYLGLMELLEARGKYDEFCVPMVMVPATVSNNVPGSDLSIGADTALNAITDTCDRIKQSASGTKRRVFIIETMGGYCGYLASVGGLAAGADAAYIYEEPFDIRDLQSNVEHLTEKMKGAIQRGLVLRNENSNENYTTDFIYQLYSEEGRGVFDCRKNVLGHMQQGGAPSPFDRNFGTKISAKAMLWLTKKMNETFRQGRVFANTEDTCCLLGMRRRALVFQPVVQLKDETDFVHRIPKEQWWLKLRPLMKILAKYKTSYDVSDSGQLEHVVRNIRPKESDASGAM</sequence>
<dbReference type="Pfam" id="PF00365">
    <property type="entry name" value="PFK"/>
    <property type="match status" value="2"/>
</dbReference>
<dbReference type="Gene3D" id="3.40.50.450">
    <property type="match status" value="2"/>
</dbReference>
<dbReference type="InterPro" id="IPR041914">
    <property type="entry name" value="PFK_vert-type"/>
</dbReference>
<keyword evidence="9 13" id="KW-0067">ATP-binding</keyword>
<feature type="binding site" description="in other chain" evidence="13">
    <location>
        <position position="637"/>
    </location>
    <ligand>
        <name>beta-D-fructose 2,6-bisphosphate</name>
        <dbReference type="ChEBI" id="CHEBI:58579"/>
        <note>allosteric activator; ligand shared between dimeric partners</note>
    </ligand>
</feature>
<dbReference type="GO" id="GO:0016020">
    <property type="term" value="C:membrane"/>
    <property type="evidence" value="ECO:0007669"/>
    <property type="project" value="TreeGrafter"/>
</dbReference>
<dbReference type="GO" id="GO:0030388">
    <property type="term" value="P:fructose 1,6-bisphosphate metabolic process"/>
    <property type="evidence" value="ECO:0007669"/>
    <property type="project" value="TreeGrafter"/>
</dbReference>
<proteinExistence type="inferred from homology"/>
<evidence type="ECO:0000313" key="17">
    <source>
        <dbReference type="Proteomes" id="UP000314982"/>
    </source>
</evidence>
<reference evidence="17" key="1">
    <citation type="submission" date="2018-06" db="EMBL/GenBank/DDBJ databases">
        <title>Genome assembly of Danube salmon.</title>
        <authorList>
            <person name="Macqueen D.J."/>
            <person name="Gundappa M.K."/>
        </authorList>
    </citation>
    <scope>NUCLEOTIDE SEQUENCE [LARGE SCALE GENOMIC DNA]</scope>
</reference>
<feature type="binding site" description="in other chain" evidence="13">
    <location>
        <position position="479"/>
    </location>
    <ligand>
        <name>beta-D-fructose 2,6-bisphosphate</name>
        <dbReference type="ChEBI" id="CHEBI:58579"/>
        <note>allosteric activator; ligand shared between dimeric partners</note>
    </ligand>
</feature>
<comment type="pathway">
    <text evidence="2 13 14">Carbohydrate degradation; glycolysis; D-glyceraldehyde 3-phosphate and glycerone phosphate from D-glucose: step 3/4.</text>
</comment>
<comment type="activity regulation">
    <text evidence="13">Allosterically activated by ADP, AMP, or fructose 2,6-bisphosphate, and allosterically inhibited by ATP or citrate.</text>
</comment>
<dbReference type="GO" id="GO:0061621">
    <property type="term" value="P:canonical glycolysis"/>
    <property type="evidence" value="ECO:0007669"/>
    <property type="project" value="TreeGrafter"/>
</dbReference>
<evidence type="ECO:0000256" key="3">
    <source>
        <dbReference type="ARBA" id="ARBA00022490"/>
    </source>
</evidence>
<dbReference type="PANTHER" id="PTHR13697:SF53">
    <property type="entry name" value="ATP-DEPENDENT 6-PHOSPHOFRUCTOKINASE"/>
    <property type="match status" value="1"/>
</dbReference>
<evidence type="ECO:0000256" key="1">
    <source>
        <dbReference type="ARBA" id="ARBA00001946"/>
    </source>
</evidence>
<feature type="domain" description="Phosphofructokinase" evidence="15">
    <location>
        <begin position="410"/>
        <end position="694"/>
    </location>
</feature>
<dbReference type="GO" id="GO:0006002">
    <property type="term" value="P:fructose 6-phosphate metabolic process"/>
    <property type="evidence" value="ECO:0007669"/>
    <property type="project" value="InterPro"/>
</dbReference>
<evidence type="ECO:0000256" key="13">
    <source>
        <dbReference type="HAMAP-Rule" id="MF_03184"/>
    </source>
</evidence>
<evidence type="ECO:0000256" key="11">
    <source>
        <dbReference type="ARBA" id="ARBA00023152"/>
    </source>
</evidence>
<dbReference type="CDD" id="cd00764">
    <property type="entry name" value="Eukaryotic_PFK"/>
    <property type="match status" value="1"/>
</dbReference>